<dbReference type="InterPro" id="IPR000485">
    <property type="entry name" value="AsnC-type_HTH_dom"/>
</dbReference>
<dbReference type="Pfam" id="PF01037">
    <property type="entry name" value="AsnC_trans_reg"/>
    <property type="match status" value="1"/>
</dbReference>
<dbReference type="GO" id="GO:0043200">
    <property type="term" value="P:response to amino acid"/>
    <property type="evidence" value="ECO:0007669"/>
    <property type="project" value="TreeGrafter"/>
</dbReference>
<protein>
    <submittedName>
        <fullName evidence="5">DNA-binding Lrp family transcriptional regulator</fullName>
    </submittedName>
</protein>
<sequence length="319" mass="34342">METTQSPMLDDLDHQVVQALMLDGRAAFSKIAAVLGVSDQTVIRRYRRLRTAGLLRVVGRRVGLPESWLRVQCTPDVAVAVADALARRPDISWVTLNSGGTEVNCMTRAGSRDARDPLLPDPLPHVQRVAGMTAHTVLKVFTGAPSRRPGANRLTHEQAAELERPTHPGTEPVHLDETDLVLLAELARDGRTGCPELARATGLSESTARRRMEHLQDVGALVFDVEIDPALLGCPTQATLWATVAPADLPGIAFAAAVTGSANLVAVVLCRDTGELYEFLTDRLGSLPAIQRAELSPVTRTVKRAGLLTDGHRLVDPAH</sequence>
<reference evidence="5 6" key="1">
    <citation type="submission" date="2020-08" db="EMBL/GenBank/DDBJ databases">
        <title>Sequencing the genomes of 1000 actinobacteria strains.</title>
        <authorList>
            <person name="Klenk H.-P."/>
        </authorList>
    </citation>
    <scope>NUCLEOTIDE SEQUENCE [LARGE SCALE GENOMIC DNA]</scope>
    <source>
        <strain evidence="5 6">DSM 44786</strain>
    </source>
</reference>
<dbReference type="SUPFAM" id="SSF46785">
    <property type="entry name" value="Winged helix' DNA-binding domain"/>
    <property type="match status" value="2"/>
</dbReference>
<dbReference type="InterPro" id="IPR019888">
    <property type="entry name" value="Tscrpt_reg_AsnC-like"/>
</dbReference>
<dbReference type="Gene3D" id="3.30.70.920">
    <property type="match status" value="1"/>
</dbReference>
<evidence type="ECO:0000256" key="1">
    <source>
        <dbReference type="ARBA" id="ARBA00023015"/>
    </source>
</evidence>
<evidence type="ECO:0000259" key="4">
    <source>
        <dbReference type="PROSITE" id="PS50956"/>
    </source>
</evidence>
<dbReference type="PRINTS" id="PR00033">
    <property type="entry name" value="HTHASNC"/>
</dbReference>
<dbReference type="SUPFAM" id="SSF54909">
    <property type="entry name" value="Dimeric alpha+beta barrel"/>
    <property type="match status" value="1"/>
</dbReference>
<dbReference type="SMART" id="SM00344">
    <property type="entry name" value="HTH_ASNC"/>
    <property type="match status" value="1"/>
</dbReference>
<evidence type="ECO:0000256" key="3">
    <source>
        <dbReference type="ARBA" id="ARBA00023163"/>
    </source>
</evidence>
<dbReference type="EMBL" id="JACHJR010000001">
    <property type="protein sequence ID" value="MBB4944796.1"/>
    <property type="molecule type" value="Genomic_DNA"/>
</dbReference>
<dbReference type="GO" id="GO:0043565">
    <property type="term" value="F:sequence-specific DNA binding"/>
    <property type="evidence" value="ECO:0007669"/>
    <property type="project" value="InterPro"/>
</dbReference>
<dbReference type="PANTHER" id="PTHR30154:SF34">
    <property type="entry name" value="TRANSCRIPTIONAL REGULATOR AZLB"/>
    <property type="match status" value="1"/>
</dbReference>
<dbReference type="PROSITE" id="PS50956">
    <property type="entry name" value="HTH_ASNC_2"/>
    <property type="match status" value="1"/>
</dbReference>
<keyword evidence="2 5" id="KW-0238">DNA-binding</keyword>
<evidence type="ECO:0000313" key="6">
    <source>
        <dbReference type="Proteomes" id="UP000573327"/>
    </source>
</evidence>
<dbReference type="RefSeq" id="WP_184910992.1">
    <property type="nucleotide sequence ID" value="NZ_JACHJR010000001.1"/>
</dbReference>
<organism evidence="5 6">
    <name type="scientific">Kitasatospora gansuensis</name>
    <dbReference type="NCBI Taxonomy" id="258050"/>
    <lineage>
        <taxon>Bacteria</taxon>
        <taxon>Bacillati</taxon>
        <taxon>Actinomycetota</taxon>
        <taxon>Actinomycetes</taxon>
        <taxon>Kitasatosporales</taxon>
        <taxon>Streptomycetaceae</taxon>
        <taxon>Kitasatospora</taxon>
    </lineage>
</organism>
<dbReference type="InterPro" id="IPR036390">
    <property type="entry name" value="WH_DNA-bd_sf"/>
</dbReference>
<dbReference type="InterPro" id="IPR019887">
    <property type="entry name" value="Tscrpt_reg_AsnC/Lrp_C"/>
</dbReference>
<comment type="caution">
    <text evidence="5">The sequence shown here is derived from an EMBL/GenBank/DDBJ whole genome shotgun (WGS) entry which is preliminary data.</text>
</comment>
<name>A0A7W7S6G4_9ACTN</name>
<gene>
    <name evidence="5" type="ORF">F4556_000331</name>
</gene>
<keyword evidence="1" id="KW-0805">Transcription regulation</keyword>
<dbReference type="InterPro" id="IPR011008">
    <property type="entry name" value="Dimeric_a/b-barrel"/>
</dbReference>
<proteinExistence type="predicted"/>
<evidence type="ECO:0000256" key="2">
    <source>
        <dbReference type="ARBA" id="ARBA00023125"/>
    </source>
</evidence>
<dbReference type="InterPro" id="IPR036388">
    <property type="entry name" value="WH-like_DNA-bd_sf"/>
</dbReference>
<dbReference type="GO" id="GO:0005829">
    <property type="term" value="C:cytosol"/>
    <property type="evidence" value="ECO:0007669"/>
    <property type="project" value="TreeGrafter"/>
</dbReference>
<keyword evidence="6" id="KW-1185">Reference proteome</keyword>
<dbReference type="PANTHER" id="PTHR30154">
    <property type="entry name" value="LEUCINE-RESPONSIVE REGULATORY PROTEIN"/>
    <property type="match status" value="1"/>
</dbReference>
<accession>A0A7W7S6G4</accession>
<dbReference type="Pfam" id="PF13404">
    <property type="entry name" value="HTH_AsnC-type"/>
    <property type="match status" value="2"/>
</dbReference>
<dbReference type="AlphaFoldDB" id="A0A7W7S6G4"/>
<keyword evidence="3" id="KW-0804">Transcription</keyword>
<feature type="domain" description="HTH asnC-type" evidence="4">
    <location>
        <begin position="175"/>
        <end position="235"/>
    </location>
</feature>
<dbReference type="Proteomes" id="UP000573327">
    <property type="component" value="Unassembled WGS sequence"/>
</dbReference>
<dbReference type="Gene3D" id="1.10.10.10">
    <property type="entry name" value="Winged helix-like DNA-binding domain superfamily/Winged helix DNA-binding domain"/>
    <property type="match status" value="2"/>
</dbReference>
<evidence type="ECO:0000313" key="5">
    <source>
        <dbReference type="EMBL" id="MBB4944796.1"/>
    </source>
</evidence>